<organism evidence="1 2">
    <name type="scientific">Oryzomicrobium terrae</name>
    <dbReference type="NCBI Taxonomy" id="1735038"/>
    <lineage>
        <taxon>Bacteria</taxon>
        <taxon>Pseudomonadati</taxon>
        <taxon>Pseudomonadota</taxon>
        <taxon>Betaproteobacteria</taxon>
        <taxon>Rhodocyclales</taxon>
        <taxon>Rhodocyclaceae</taxon>
        <taxon>Oryzomicrobium</taxon>
    </lineage>
</organism>
<proteinExistence type="predicted"/>
<reference evidence="1 2" key="1">
    <citation type="submission" date="2017-07" db="EMBL/GenBank/DDBJ databases">
        <title>Complete genome sequence of Oryzomicrobium terrae TPP412.</title>
        <authorList>
            <person name="Chiu L.-W."/>
            <person name="Lo K.-J."/>
            <person name="Tsai Y.-M."/>
            <person name="Lin S.-S."/>
            <person name="Kuo C.-H."/>
            <person name="Liu C.-T."/>
        </authorList>
    </citation>
    <scope>NUCLEOTIDE SEQUENCE [LARGE SCALE GENOMIC DNA]</scope>
    <source>
        <strain evidence="1 2">TPP412</strain>
    </source>
</reference>
<name>A0A5C1E651_9RHOO</name>
<keyword evidence="2" id="KW-1185">Reference proteome</keyword>
<gene>
    <name evidence="1" type="ORF">OTERR_05730</name>
</gene>
<protein>
    <submittedName>
        <fullName evidence="1">Uncharacterized protein</fullName>
    </submittedName>
</protein>
<dbReference type="KEGG" id="otr:OTERR_05730"/>
<evidence type="ECO:0000313" key="2">
    <source>
        <dbReference type="Proteomes" id="UP000323671"/>
    </source>
</evidence>
<sequence length="79" mass="8412">MLNIDLRKIYRFTPVEPAPSPQALPSGAEYYYECLDCTGIVNSVPHVKSACTCGNLAGSGGSLAIKDPTRVKVVTGKLK</sequence>
<accession>A0A5C1E651</accession>
<evidence type="ECO:0000313" key="1">
    <source>
        <dbReference type="EMBL" id="QEL64049.1"/>
    </source>
</evidence>
<dbReference type="RefSeq" id="WP_054621017.1">
    <property type="nucleotide sequence ID" value="NZ_CP022579.1"/>
</dbReference>
<dbReference type="EMBL" id="CP022579">
    <property type="protein sequence ID" value="QEL64049.1"/>
    <property type="molecule type" value="Genomic_DNA"/>
</dbReference>
<dbReference type="Proteomes" id="UP000323671">
    <property type="component" value="Chromosome"/>
</dbReference>
<dbReference type="AlphaFoldDB" id="A0A5C1E651"/>